<dbReference type="Gene3D" id="3.10.450.50">
    <property type="match status" value="1"/>
</dbReference>
<dbReference type="AlphaFoldDB" id="A0A2S9QGR0"/>
<keyword evidence="3" id="KW-1185">Reference proteome</keyword>
<comment type="caution">
    <text evidence="2">The sequence shown here is derived from an EMBL/GenBank/DDBJ whole genome shotgun (WGS) entry which is preliminary data.</text>
</comment>
<evidence type="ECO:0000313" key="3">
    <source>
        <dbReference type="Proteomes" id="UP000237682"/>
    </source>
</evidence>
<protein>
    <submittedName>
        <fullName evidence="2">Ketosteroid isomerase</fullName>
    </submittedName>
</protein>
<reference evidence="2 3" key="1">
    <citation type="submission" date="2018-02" db="EMBL/GenBank/DDBJ databases">
        <title>Whole genome sequencing of endophytic bacterium.</title>
        <authorList>
            <person name="Eedara R."/>
            <person name="Podile A.R."/>
        </authorList>
    </citation>
    <scope>NUCLEOTIDE SEQUENCE [LARGE SCALE GENOMIC DNA]</scope>
    <source>
        <strain evidence="2 3">RP1T</strain>
    </source>
</reference>
<keyword evidence="2" id="KW-0413">Isomerase</keyword>
<evidence type="ECO:0000313" key="2">
    <source>
        <dbReference type="EMBL" id="PRH88551.1"/>
    </source>
</evidence>
<feature type="domain" description="SnoaL-like" evidence="1">
    <location>
        <begin position="18"/>
        <end position="110"/>
    </location>
</feature>
<dbReference type="RefSeq" id="WP_105860902.1">
    <property type="nucleotide sequence ID" value="NZ_PUEJ01000002.1"/>
</dbReference>
<proteinExistence type="predicted"/>
<dbReference type="Pfam" id="PF12680">
    <property type="entry name" value="SnoaL_2"/>
    <property type="match status" value="1"/>
</dbReference>
<gene>
    <name evidence="2" type="ORF">C5L14_04745</name>
</gene>
<dbReference type="GO" id="GO:0016853">
    <property type="term" value="F:isomerase activity"/>
    <property type="evidence" value="ECO:0007669"/>
    <property type="project" value="UniProtKB-KW"/>
</dbReference>
<organism evidence="2 3">
    <name type="scientific">Labrys okinawensis</name>
    <dbReference type="NCBI Taxonomy" id="346911"/>
    <lineage>
        <taxon>Bacteria</taxon>
        <taxon>Pseudomonadati</taxon>
        <taxon>Pseudomonadota</taxon>
        <taxon>Alphaproteobacteria</taxon>
        <taxon>Hyphomicrobiales</taxon>
        <taxon>Xanthobacteraceae</taxon>
        <taxon>Labrys</taxon>
    </lineage>
</organism>
<dbReference type="SUPFAM" id="SSF54427">
    <property type="entry name" value="NTF2-like"/>
    <property type="match status" value="1"/>
</dbReference>
<evidence type="ECO:0000259" key="1">
    <source>
        <dbReference type="Pfam" id="PF12680"/>
    </source>
</evidence>
<dbReference type="OrthoDB" id="4945579at2"/>
<dbReference type="InterPro" id="IPR037401">
    <property type="entry name" value="SnoaL-like"/>
</dbReference>
<name>A0A2S9QGR0_9HYPH</name>
<accession>A0A2S9QGR0</accession>
<dbReference type="InterPro" id="IPR032710">
    <property type="entry name" value="NTF2-like_dom_sf"/>
</dbReference>
<dbReference type="Proteomes" id="UP000237682">
    <property type="component" value="Unassembled WGS sequence"/>
</dbReference>
<dbReference type="EMBL" id="PUEJ01000002">
    <property type="protein sequence ID" value="PRH88551.1"/>
    <property type="molecule type" value="Genomic_DNA"/>
</dbReference>
<sequence length="131" mass="14635">MSSLSAHKPAEHDPITVVRKVYKAYVDGNRAAIEPLIAPDFHFSSPRDNRLDRDTYFQRCWPNSQAITGFDFVHLLADGDRVFVTYEGRGNQGGFRNTEVLTVRGGQVVEAEVYFGWSLPHRAPKGGSLPS</sequence>